<dbReference type="Gene3D" id="2.70.70.10">
    <property type="entry name" value="Glucose Permease (Domain IIA)"/>
    <property type="match status" value="1"/>
</dbReference>
<comment type="caution">
    <text evidence="3">The sequence shown here is derived from an EMBL/GenBank/DDBJ whole genome shotgun (WGS) entry which is preliminary data.</text>
</comment>
<accession>A0ABR5ZY83</accession>
<proteinExistence type="predicted"/>
<gene>
    <name evidence="3" type="ORF">H3232_05785</name>
</gene>
<dbReference type="PANTHER" id="PTHR21666">
    <property type="entry name" value="PEPTIDASE-RELATED"/>
    <property type="match status" value="1"/>
</dbReference>
<dbReference type="InterPro" id="IPR011055">
    <property type="entry name" value="Dup_hybrid_motif"/>
</dbReference>
<keyword evidence="4" id="KW-1185">Reference proteome</keyword>
<dbReference type="InterPro" id="IPR010572">
    <property type="entry name" value="Tail_dom"/>
</dbReference>
<dbReference type="Pfam" id="PF01551">
    <property type="entry name" value="Peptidase_M23"/>
    <property type="match status" value="1"/>
</dbReference>
<organism evidence="3 4">
    <name type="scientific">Aerococcus urinaeequi</name>
    <dbReference type="NCBI Taxonomy" id="51665"/>
    <lineage>
        <taxon>Bacteria</taxon>
        <taxon>Bacillati</taxon>
        <taxon>Bacillota</taxon>
        <taxon>Bacilli</taxon>
        <taxon>Lactobacillales</taxon>
        <taxon>Aerococcaceae</taxon>
        <taxon>Aerococcus</taxon>
    </lineage>
</organism>
<name>A0ABR5ZY83_9LACT</name>
<evidence type="ECO:0000313" key="4">
    <source>
        <dbReference type="Proteomes" id="UP000540056"/>
    </source>
</evidence>
<reference evidence="3 4" key="1">
    <citation type="submission" date="2020-07" db="EMBL/GenBank/DDBJ databases">
        <title>Draft Genome Sequences of Lactobacillales Isolated from the International Space Station.</title>
        <authorList>
            <person name="Bharadwaj A.R."/>
            <person name="Singh N.K."/>
            <person name="Wood J.M."/>
            <person name="Debieu M."/>
            <person name="O'Hara N.B."/>
            <person name="Karouia F."/>
            <person name="Mason C.E."/>
            <person name="Venkateswaran K."/>
        </authorList>
    </citation>
    <scope>NUCLEOTIDE SEQUENCE [LARGE SCALE GENOMIC DNA]</scope>
    <source>
        <strain evidence="3 4">151250015-1-258-55</strain>
    </source>
</reference>
<dbReference type="RefSeq" id="WP_182023410.1">
    <property type="nucleotide sequence ID" value="NZ_JACGAM010000008.1"/>
</dbReference>
<dbReference type="Pfam" id="PF06605">
    <property type="entry name" value="Prophage_tail"/>
    <property type="match status" value="1"/>
</dbReference>
<dbReference type="InterPro" id="IPR050570">
    <property type="entry name" value="Cell_wall_metabolism_enzyme"/>
</dbReference>
<dbReference type="InterPro" id="IPR016047">
    <property type="entry name" value="M23ase_b-sheet_dom"/>
</dbReference>
<sequence length="615" mass="69032">MYRVTIYDGPDDPVGELIHMDGAKVRKAPFKLNLRKEGIDDVSIKMNVNNPGWHKMHPKRTLVEIYNERTGDYIFKGRVLKPTRKMNETGIFTKTFACEGRLAYLHDSHQSWEKVQDTSIYNFFKKLIDNHNRQVEPYKRFKVGRVTVKNNTDNVYRYIGYGSTYDEIKEDLMDSLGGYLQLRDEPDGTYIDYLEEIGEVREEPIHLKNRLQSFESEIDPTEVITRIRVLGATIDDEPEEGAEETQAVSSPRITMASVNNGLDYIVDETLENEFGIQYGTIIYDDVREPTTLLNRAKSYRDAQQSAKISYSITALNIDLIRTDVEALVLGNTYPIMANIEFNTVDYLQIVEMTIDSENLQKNQITVGSTFKTLTQYQALQAKRLTQVYTLKATVDRQSRQLNLVSSGQKQLSELYNAVSENAGKVPDIEKQLKQILESLENGGGSDVDENGYATNRVFPVDYTLGGVNYFVRAGKAVGSIEYDMTYGMRDGVLHSGHDIGTNGDRNYTAHATTDGVVRKAEFMTGGIGNAVYVEHTADGYWSNYMHLKSISVSVGQTIKSGDVIGVIGGTGGDYAPHLHFEISPDGNFHSGGNTVNPQNYLGITVDNTTILPRPV</sequence>
<evidence type="ECO:0000259" key="2">
    <source>
        <dbReference type="Pfam" id="PF06605"/>
    </source>
</evidence>
<dbReference type="CDD" id="cd12797">
    <property type="entry name" value="M23_peptidase"/>
    <property type="match status" value="1"/>
</dbReference>
<evidence type="ECO:0000313" key="3">
    <source>
        <dbReference type="EMBL" id="MBA5746700.1"/>
    </source>
</evidence>
<feature type="domain" description="M23ase beta-sheet core" evidence="1">
    <location>
        <begin position="494"/>
        <end position="586"/>
    </location>
</feature>
<feature type="domain" description="Tail spike" evidence="2">
    <location>
        <begin position="171"/>
        <end position="378"/>
    </location>
</feature>
<dbReference type="Proteomes" id="UP000540056">
    <property type="component" value="Unassembled WGS sequence"/>
</dbReference>
<dbReference type="EMBL" id="JACGAN010000008">
    <property type="protein sequence ID" value="MBA5746700.1"/>
    <property type="molecule type" value="Genomic_DNA"/>
</dbReference>
<dbReference type="SUPFAM" id="SSF51261">
    <property type="entry name" value="Duplicated hybrid motif"/>
    <property type="match status" value="1"/>
</dbReference>
<evidence type="ECO:0000259" key="1">
    <source>
        <dbReference type="Pfam" id="PF01551"/>
    </source>
</evidence>
<dbReference type="PANTHER" id="PTHR21666:SF270">
    <property type="entry name" value="MUREIN HYDROLASE ACTIVATOR ENVC"/>
    <property type="match status" value="1"/>
</dbReference>
<protein>
    <submittedName>
        <fullName evidence="3">Peptidoglycan DD-metalloendopeptidase family protein</fullName>
    </submittedName>
</protein>